<evidence type="ECO:0000256" key="6">
    <source>
        <dbReference type="ARBA" id="ARBA00023136"/>
    </source>
</evidence>
<dbReference type="PANTHER" id="PTHR34220">
    <property type="entry name" value="SENSOR HISTIDINE KINASE YPDA"/>
    <property type="match status" value="1"/>
</dbReference>
<evidence type="ECO:0000256" key="4">
    <source>
        <dbReference type="ARBA" id="ARBA00022679"/>
    </source>
</evidence>
<dbReference type="SUPFAM" id="SSF158472">
    <property type="entry name" value="HAMP domain-like"/>
    <property type="match status" value="1"/>
</dbReference>
<dbReference type="InterPro" id="IPR003594">
    <property type="entry name" value="HATPase_dom"/>
</dbReference>
<evidence type="ECO:0000256" key="7">
    <source>
        <dbReference type="SAM" id="Phobius"/>
    </source>
</evidence>
<dbReference type="Proteomes" id="UP000665561">
    <property type="component" value="Unassembled WGS sequence"/>
</dbReference>
<evidence type="ECO:0000256" key="3">
    <source>
        <dbReference type="ARBA" id="ARBA00022553"/>
    </source>
</evidence>
<dbReference type="EMBL" id="JAAAMV010000009">
    <property type="protein sequence ID" value="NBD24932.1"/>
    <property type="molecule type" value="Genomic_DNA"/>
</dbReference>
<accession>A0ABW9XQJ9</accession>
<dbReference type="RefSeq" id="WP_161743736.1">
    <property type="nucleotide sequence ID" value="NZ_JAAAMV010000009.1"/>
</dbReference>
<dbReference type="Pfam" id="PF02518">
    <property type="entry name" value="HATPase_c"/>
    <property type="match status" value="1"/>
</dbReference>
<evidence type="ECO:0000256" key="5">
    <source>
        <dbReference type="ARBA" id="ARBA00022777"/>
    </source>
</evidence>
<keyword evidence="5" id="KW-0418">Kinase</keyword>
<dbReference type="Gene3D" id="6.10.340.10">
    <property type="match status" value="1"/>
</dbReference>
<keyword evidence="2" id="KW-1003">Cell membrane</keyword>
<keyword evidence="10" id="KW-1185">Reference proteome</keyword>
<gene>
    <name evidence="9" type="ORF">GT019_13690</name>
</gene>
<dbReference type="Gene3D" id="3.30.565.10">
    <property type="entry name" value="Histidine kinase-like ATPase, C-terminal domain"/>
    <property type="match status" value="1"/>
</dbReference>
<dbReference type="PROSITE" id="PS50885">
    <property type="entry name" value="HAMP"/>
    <property type="match status" value="1"/>
</dbReference>
<comment type="caution">
    <text evidence="9">The sequence shown here is derived from an EMBL/GenBank/DDBJ whole genome shotgun (WGS) entry which is preliminary data.</text>
</comment>
<keyword evidence="4" id="KW-0808">Transferase</keyword>
<evidence type="ECO:0000259" key="8">
    <source>
        <dbReference type="PROSITE" id="PS50885"/>
    </source>
</evidence>
<dbReference type="Pfam" id="PF00672">
    <property type="entry name" value="HAMP"/>
    <property type="match status" value="1"/>
</dbReference>
<evidence type="ECO:0000256" key="1">
    <source>
        <dbReference type="ARBA" id="ARBA00004651"/>
    </source>
</evidence>
<proteinExistence type="predicted"/>
<protein>
    <submittedName>
        <fullName evidence="9">HAMP domain-containing protein</fullName>
    </submittedName>
</protein>
<name>A0ABW9XQJ9_9BACL</name>
<dbReference type="PANTHER" id="PTHR34220:SF7">
    <property type="entry name" value="SENSOR HISTIDINE KINASE YPDA"/>
    <property type="match status" value="1"/>
</dbReference>
<feature type="transmembrane region" description="Helical" evidence="7">
    <location>
        <begin position="318"/>
        <end position="342"/>
    </location>
</feature>
<feature type="domain" description="HAMP" evidence="8">
    <location>
        <begin position="339"/>
        <end position="391"/>
    </location>
</feature>
<sequence length="608" mass="68924">MRKPLRTLTGLFTNMQIRRKLLISYFILIFLPLALMTSFSYKNVSRDYEKQILHSADQSFDQAFTFLSYKLNTLIKASDVIYFNADVQTMLTRDEHAFGDDYVQQNIDRQKLESFLSSFQNAEDVYRASLYVPGWLMYAGQNFNFFDMDAFSRTKSYEALLASKDKVSWLPEHAIANNNTNLDPVPVISLLRKIRNSEQTTEIIGIIELNIRKDIVDEILQKANITNDGVVYIQNSNGAIVSCSNMDNYHRISPDPALIQDTRNALDTGDAGMSWNNATIGSGEHVVKTRAIENTDWTMVTAIPVSEIFRQSIRIRDLMLVLMLVCGLLSYGLAYLITGATVKRILLLKKKMRLVQEGVLNVEVQSAIPDEIGELADSFNHMVKRIRLLVQEQYQNGKEIKNLELKALQAQINPHFLYNTLEMINWKAIDNDVPDIAVISQSLAKFYKLSLNKGKDIVAVEDEINHIRAYVQIQNLRFDNKIKLDVRVAPELYACDILKLILQPLVENAIIHGILEARNSQEGTITVTGRLERGEIVLTVRDDGVGMPSEQAESLLAGGIADPDVQGYGIRNIDHRIKLCYGQEYGLAYRSSPGDGTEVEIRIPNRFR</sequence>
<dbReference type="InterPro" id="IPR010559">
    <property type="entry name" value="Sig_transdc_His_kin_internal"/>
</dbReference>
<keyword evidence="7" id="KW-0812">Transmembrane</keyword>
<evidence type="ECO:0000256" key="2">
    <source>
        <dbReference type="ARBA" id="ARBA00022475"/>
    </source>
</evidence>
<dbReference type="SMART" id="SM00304">
    <property type="entry name" value="HAMP"/>
    <property type="match status" value="1"/>
</dbReference>
<dbReference type="InterPro" id="IPR003660">
    <property type="entry name" value="HAMP_dom"/>
</dbReference>
<dbReference type="InterPro" id="IPR050640">
    <property type="entry name" value="Bact_2-comp_sensor_kinase"/>
</dbReference>
<evidence type="ECO:0000313" key="10">
    <source>
        <dbReference type="Proteomes" id="UP000665561"/>
    </source>
</evidence>
<reference evidence="9 10" key="1">
    <citation type="submission" date="2020-01" db="EMBL/GenBank/DDBJ databases">
        <title>Paenibacillus soybeanensis sp. nov. isolated from the nodules of soybean (Glycine max(L.) Merr).</title>
        <authorList>
            <person name="Wang H."/>
        </authorList>
    </citation>
    <scope>NUCLEOTIDE SEQUENCE [LARGE SCALE GENOMIC DNA]</scope>
    <source>
        <strain evidence="9 10">T1</strain>
    </source>
</reference>
<dbReference type="SUPFAM" id="SSF55874">
    <property type="entry name" value="ATPase domain of HSP90 chaperone/DNA topoisomerase II/histidine kinase"/>
    <property type="match status" value="1"/>
</dbReference>
<keyword evidence="7" id="KW-1133">Transmembrane helix</keyword>
<feature type="transmembrane region" description="Helical" evidence="7">
    <location>
        <begin position="21"/>
        <end position="41"/>
    </location>
</feature>
<dbReference type="Pfam" id="PF06580">
    <property type="entry name" value="His_kinase"/>
    <property type="match status" value="1"/>
</dbReference>
<dbReference type="CDD" id="cd06225">
    <property type="entry name" value="HAMP"/>
    <property type="match status" value="1"/>
</dbReference>
<keyword evidence="6 7" id="KW-0472">Membrane</keyword>
<organism evidence="9 10">
    <name type="scientific">Paenibacillus glycinis</name>
    <dbReference type="NCBI Taxonomy" id="2697035"/>
    <lineage>
        <taxon>Bacteria</taxon>
        <taxon>Bacillati</taxon>
        <taxon>Bacillota</taxon>
        <taxon>Bacilli</taxon>
        <taxon>Bacillales</taxon>
        <taxon>Paenibacillaceae</taxon>
        <taxon>Paenibacillus</taxon>
    </lineage>
</organism>
<keyword evidence="3" id="KW-0597">Phosphoprotein</keyword>
<comment type="subcellular location">
    <subcellularLocation>
        <location evidence="1">Cell membrane</location>
        <topology evidence="1">Multi-pass membrane protein</topology>
    </subcellularLocation>
</comment>
<evidence type="ECO:0000313" key="9">
    <source>
        <dbReference type="EMBL" id="NBD24932.1"/>
    </source>
</evidence>
<dbReference type="InterPro" id="IPR036890">
    <property type="entry name" value="HATPase_C_sf"/>
</dbReference>
<dbReference type="Gene3D" id="3.30.450.20">
    <property type="entry name" value="PAS domain"/>
    <property type="match status" value="1"/>
</dbReference>